<dbReference type="EMBL" id="JANWOI010000001">
    <property type="protein sequence ID" value="MDA5192499.1"/>
    <property type="molecule type" value="Genomic_DNA"/>
</dbReference>
<dbReference type="GO" id="GO:0008757">
    <property type="term" value="F:S-adenosylmethionine-dependent methyltransferase activity"/>
    <property type="evidence" value="ECO:0007669"/>
    <property type="project" value="InterPro"/>
</dbReference>
<dbReference type="RefSeq" id="WP_274942205.1">
    <property type="nucleotide sequence ID" value="NZ_JANWOI010000001.1"/>
</dbReference>
<dbReference type="InterPro" id="IPR013216">
    <property type="entry name" value="Methyltransf_11"/>
</dbReference>
<feature type="domain" description="Methyltransferase type 11" evidence="4">
    <location>
        <begin position="57"/>
        <end position="148"/>
    </location>
</feature>
<name>A0A9X3Z625_9PROT</name>
<keyword evidence="3" id="KW-0949">S-adenosyl-L-methionine</keyword>
<reference evidence="5" key="1">
    <citation type="submission" date="2022-08" db="EMBL/GenBank/DDBJ databases">
        <authorList>
            <person name="Vandamme P."/>
            <person name="Hettiarachchi A."/>
            <person name="Peeters C."/>
            <person name="Cnockaert M."/>
            <person name="Carlier A."/>
        </authorList>
    </citation>
    <scope>NUCLEOTIDE SEQUENCE</scope>
    <source>
        <strain evidence="5">LMG 31809</strain>
    </source>
</reference>
<protein>
    <submittedName>
        <fullName evidence="5">Class I SAM-dependent methyltransferase</fullName>
    </submittedName>
</protein>
<dbReference type="InterPro" id="IPR029063">
    <property type="entry name" value="SAM-dependent_MTases_sf"/>
</dbReference>
<evidence type="ECO:0000256" key="3">
    <source>
        <dbReference type="ARBA" id="ARBA00022691"/>
    </source>
</evidence>
<evidence type="ECO:0000256" key="1">
    <source>
        <dbReference type="ARBA" id="ARBA00022603"/>
    </source>
</evidence>
<keyword evidence="6" id="KW-1185">Reference proteome</keyword>
<dbReference type="Gene3D" id="3.40.50.150">
    <property type="entry name" value="Vaccinia Virus protein VP39"/>
    <property type="match status" value="1"/>
</dbReference>
<keyword evidence="1 5" id="KW-0489">Methyltransferase</keyword>
<reference evidence="5" key="2">
    <citation type="journal article" date="2023" name="Syst. Appl. Microbiol.">
        <title>Govania unica gen. nov., sp. nov., a rare biosphere bacterium that represents a novel family in the class Alphaproteobacteria.</title>
        <authorList>
            <person name="Vandamme P."/>
            <person name="Peeters C."/>
            <person name="Hettiarachchi A."/>
            <person name="Cnockaert M."/>
            <person name="Carlier A."/>
        </authorList>
    </citation>
    <scope>NUCLEOTIDE SEQUENCE</scope>
    <source>
        <strain evidence="5">LMG 31809</strain>
    </source>
</reference>
<evidence type="ECO:0000313" key="5">
    <source>
        <dbReference type="EMBL" id="MDA5192499.1"/>
    </source>
</evidence>
<dbReference type="SUPFAM" id="SSF53335">
    <property type="entry name" value="S-adenosyl-L-methionine-dependent methyltransferases"/>
    <property type="match status" value="1"/>
</dbReference>
<accession>A0A9X3Z625</accession>
<dbReference type="GO" id="GO:0032259">
    <property type="term" value="P:methylation"/>
    <property type="evidence" value="ECO:0007669"/>
    <property type="project" value="UniProtKB-KW"/>
</dbReference>
<evidence type="ECO:0000259" key="4">
    <source>
        <dbReference type="Pfam" id="PF08241"/>
    </source>
</evidence>
<evidence type="ECO:0000313" key="6">
    <source>
        <dbReference type="Proteomes" id="UP001141619"/>
    </source>
</evidence>
<dbReference type="PANTHER" id="PTHR43464:SF19">
    <property type="entry name" value="UBIQUINONE BIOSYNTHESIS O-METHYLTRANSFERASE, MITOCHONDRIAL"/>
    <property type="match status" value="1"/>
</dbReference>
<dbReference type="Proteomes" id="UP001141619">
    <property type="component" value="Unassembled WGS sequence"/>
</dbReference>
<evidence type="ECO:0000256" key="2">
    <source>
        <dbReference type="ARBA" id="ARBA00022679"/>
    </source>
</evidence>
<dbReference type="CDD" id="cd02440">
    <property type="entry name" value="AdoMet_MTases"/>
    <property type="match status" value="1"/>
</dbReference>
<dbReference type="Pfam" id="PF08241">
    <property type="entry name" value="Methyltransf_11"/>
    <property type="match status" value="1"/>
</dbReference>
<organism evidence="5 6">
    <name type="scientific">Govanella unica</name>
    <dbReference type="NCBI Taxonomy" id="2975056"/>
    <lineage>
        <taxon>Bacteria</taxon>
        <taxon>Pseudomonadati</taxon>
        <taxon>Pseudomonadota</taxon>
        <taxon>Alphaproteobacteria</taxon>
        <taxon>Emcibacterales</taxon>
        <taxon>Govanellaceae</taxon>
        <taxon>Govanella</taxon>
    </lineage>
</organism>
<dbReference type="PANTHER" id="PTHR43464">
    <property type="entry name" value="METHYLTRANSFERASE"/>
    <property type="match status" value="1"/>
</dbReference>
<comment type="caution">
    <text evidence="5">The sequence shown here is derived from an EMBL/GenBank/DDBJ whole genome shotgun (WGS) entry which is preliminary data.</text>
</comment>
<keyword evidence="2" id="KW-0808">Transferase</keyword>
<gene>
    <name evidence="5" type="ORF">NYP16_00810</name>
</gene>
<sequence length="279" mass="31330">MQNTQTNLDQKVADGFGDEWSRFDQTGLSTREREDIFNEYFAIFPWDKLPAQAVGFDLGCGSGRWAQVVSTRVGTLHCIDASDAALAVARRNLSTQSNCQFHHASVEAIPLADGSADFGYSLGVLHHVPDTMAGLKSCVAKLKPGAPFLVYLYYRFDNRPLWFRAIWGLSDGLRRVTSKLPHGPRYLCSQVLAGLVYWPLARGANLLSKLGLRTDTIPLSYYKDKSFYVMRTDALDRFGTRLEQRFTRLEIKHMMEAAGLRDVTFSPDTPHWCAVGIKN</sequence>
<dbReference type="AlphaFoldDB" id="A0A9X3Z625"/>
<proteinExistence type="predicted"/>